<proteinExistence type="predicted"/>
<organism evidence="1 2">
    <name type="scientific">Candidatus Cryptobacteroides avicola</name>
    <dbReference type="NCBI Taxonomy" id="2840757"/>
    <lineage>
        <taxon>Bacteria</taxon>
        <taxon>Pseudomonadati</taxon>
        <taxon>Bacteroidota</taxon>
        <taxon>Bacteroidia</taxon>
        <taxon>Bacteroidales</taxon>
        <taxon>Candidatus Cryptobacteroides</taxon>
    </lineage>
</organism>
<comment type="caution">
    <text evidence="1">The sequence shown here is derived from an EMBL/GenBank/DDBJ whole genome shotgun (WGS) entry which is preliminary data.</text>
</comment>
<dbReference type="EMBL" id="JADILV010000049">
    <property type="protein sequence ID" value="MBO8483948.1"/>
    <property type="molecule type" value="Genomic_DNA"/>
</dbReference>
<evidence type="ECO:0000313" key="2">
    <source>
        <dbReference type="Proteomes" id="UP000725002"/>
    </source>
</evidence>
<accession>A0A940DXG9</accession>
<evidence type="ECO:0000313" key="1">
    <source>
        <dbReference type="EMBL" id="MBO8483948.1"/>
    </source>
</evidence>
<dbReference type="Proteomes" id="UP000725002">
    <property type="component" value="Unassembled WGS sequence"/>
</dbReference>
<reference evidence="1" key="1">
    <citation type="submission" date="2020-10" db="EMBL/GenBank/DDBJ databases">
        <authorList>
            <person name="Gilroy R."/>
        </authorList>
    </citation>
    <scope>NUCLEOTIDE SEQUENCE</scope>
    <source>
        <strain evidence="1">G3-8215</strain>
    </source>
</reference>
<sequence>MQNNLTPGAAGEIFLYQDSRMAGSVHRFVVTLTMHVRKERLEQAVNELMPRFMHFAAGVRKSGDSMVLVPVEAAVPVFEYVNDPEKGSLPGIGSDGLGGYLFRVSCSRKSVFFDWHLALSDGKGMLEFVKAVVFRYVQICGFPVRNDGTVKEAEEPSNAVEGIDPYERLDDIPASRPVWYMDARAFNVPLPENPEDMERVHVQQIRIPVAKVKGHVREYVSQPESFISPLFSHVLYERFCGQMQQGEYIVSTIKENLRPHFPSASLRSYFAPVSLAYNRKVDEYPFGTVLMSRKKLLDAQLKHDALAYSAKRMMKTVSLSCGDGIPFNERVLRAEKCMDTDAGTATFSICNVGNIAMPESLQQYIVEIYPIVPSGSYASSLSIVNFKGDLTVTVCDRNEGMDIAVRFVELLNRQDIPAFVSDEFQFTQIRYLPEKIADNG</sequence>
<protein>
    <submittedName>
        <fullName evidence="1">Uncharacterized protein</fullName>
    </submittedName>
</protein>
<name>A0A940DXG9_9BACT</name>
<reference evidence="1" key="2">
    <citation type="journal article" date="2021" name="PeerJ">
        <title>Extensive microbial diversity within the chicken gut microbiome revealed by metagenomics and culture.</title>
        <authorList>
            <person name="Gilroy R."/>
            <person name="Ravi A."/>
            <person name="Getino M."/>
            <person name="Pursley I."/>
            <person name="Horton D.L."/>
            <person name="Alikhan N.F."/>
            <person name="Baker D."/>
            <person name="Gharbi K."/>
            <person name="Hall N."/>
            <person name="Watson M."/>
            <person name="Adriaenssens E.M."/>
            <person name="Foster-Nyarko E."/>
            <person name="Jarju S."/>
            <person name="Secka A."/>
            <person name="Antonio M."/>
            <person name="Oren A."/>
            <person name="Chaudhuri R.R."/>
            <person name="La Ragione R."/>
            <person name="Hildebrand F."/>
            <person name="Pallen M.J."/>
        </authorList>
    </citation>
    <scope>NUCLEOTIDE SEQUENCE</scope>
    <source>
        <strain evidence="1">G3-8215</strain>
    </source>
</reference>
<dbReference type="AlphaFoldDB" id="A0A940DXG9"/>
<gene>
    <name evidence="1" type="ORF">IAB75_07540</name>
</gene>